<dbReference type="InterPro" id="IPR007863">
    <property type="entry name" value="Peptidase_M16_C"/>
</dbReference>
<protein>
    <submittedName>
        <fullName evidence="6">Protease 3</fullName>
        <ecNumber evidence="6">3.4.24.55</ecNumber>
    </submittedName>
</protein>
<proteinExistence type="inferred from homology"/>
<dbReference type="EC" id="3.4.24.55" evidence="6"/>
<dbReference type="GO" id="GO:0006508">
    <property type="term" value="P:proteolysis"/>
    <property type="evidence" value="ECO:0007669"/>
    <property type="project" value="UniProtKB-KW"/>
</dbReference>
<dbReference type="AlphaFoldDB" id="A0A517YQ06"/>
<organism evidence="6 7">
    <name type="scientific">Poriferisphaera corsica</name>
    <dbReference type="NCBI Taxonomy" id="2528020"/>
    <lineage>
        <taxon>Bacteria</taxon>
        <taxon>Pseudomonadati</taxon>
        <taxon>Planctomycetota</taxon>
        <taxon>Phycisphaerae</taxon>
        <taxon>Phycisphaerales</taxon>
        <taxon>Phycisphaeraceae</taxon>
        <taxon>Poriferisphaera</taxon>
    </lineage>
</organism>
<dbReference type="InterPro" id="IPR050361">
    <property type="entry name" value="MPP/UQCRC_Complex"/>
</dbReference>
<dbReference type="Proteomes" id="UP000317369">
    <property type="component" value="Chromosome"/>
</dbReference>
<dbReference type="InterPro" id="IPR011249">
    <property type="entry name" value="Metalloenz_LuxS/M16"/>
</dbReference>
<dbReference type="RefSeq" id="WP_200761460.1">
    <property type="nucleotide sequence ID" value="NZ_CP036425.1"/>
</dbReference>
<accession>A0A517YQ06</accession>
<dbReference type="EMBL" id="CP036425">
    <property type="protein sequence ID" value="QDU32308.1"/>
    <property type="molecule type" value="Genomic_DNA"/>
</dbReference>
<comment type="cofactor">
    <cofactor evidence="1">
        <name>Zn(2+)</name>
        <dbReference type="ChEBI" id="CHEBI:29105"/>
    </cofactor>
</comment>
<dbReference type="KEGG" id="pcor:KS4_03400"/>
<dbReference type="PANTHER" id="PTHR11851:SF49">
    <property type="entry name" value="MITOCHONDRIAL-PROCESSING PEPTIDASE SUBUNIT ALPHA"/>
    <property type="match status" value="1"/>
</dbReference>
<dbReference type="GO" id="GO:0004222">
    <property type="term" value="F:metalloendopeptidase activity"/>
    <property type="evidence" value="ECO:0007669"/>
    <property type="project" value="UniProtKB-EC"/>
</dbReference>
<dbReference type="Pfam" id="PF05193">
    <property type="entry name" value="Peptidase_M16_C"/>
    <property type="match status" value="1"/>
</dbReference>
<dbReference type="InterPro" id="IPR011765">
    <property type="entry name" value="Pept_M16_N"/>
</dbReference>
<keyword evidence="6" id="KW-0378">Hydrolase</keyword>
<dbReference type="Gene3D" id="3.30.830.10">
    <property type="entry name" value="Metalloenzyme, LuxS/M16 peptidase-like"/>
    <property type="match status" value="2"/>
</dbReference>
<keyword evidence="6" id="KW-0645">Protease</keyword>
<dbReference type="InterPro" id="IPR001431">
    <property type="entry name" value="Pept_M16_Zn_BS"/>
</dbReference>
<evidence type="ECO:0000256" key="1">
    <source>
        <dbReference type="ARBA" id="ARBA00001947"/>
    </source>
</evidence>
<dbReference type="PANTHER" id="PTHR11851">
    <property type="entry name" value="METALLOPROTEASE"/>
    <property type="match status" value="1"/>
</dbReference>
<dbReference type="Pfam" id="PF00675">
    <property type="entry name" value="Peptidase_M16"/>
    <property type="match status" value="1"/>
</dbReference>
<name>A0A517YQ06_9BACT</name>
<keyword evidence="7" id="KW-1185">Reference proteome</keyword>
<dbReference type="GO" id="GO:0046872">
    <property type="term" value="F:metal ion binding"/>
    <property type="evidence" value="ECO:0007669"/>
    <property type="project" value="InterPro"/>
</dbReference>
<dbReference type="PROSITE" id="PS00143">
    <property type="entry name" value="INSULINASE"/>
    <property type="match status" value="1"/>
</dbReference>
<feature type="domain" description="Peptidase M16 N-terminal" evidence="4">
    <location>
        <begin position="16"/>
        <end position="161"/>
    </location>
</feature>
<evidence type="ECO:0000313" key="6">
    <source>
        <dbReference type="EMBL" id="QDU32308.1"/>
    </source>
</evidence>
<evidence type="ECO:0000256" key="2">
    <source>
        <dbReference type="ARBA" id="ARBA00007261"/>
    </source>
</evidence>
<comment type="similarity">
    <text evidence="2 3">Belongs to the peptidase M16 family.</text>
</comment>
<sequence>MSIQFKHTTLPNGLTIVAEINPDAHTAAVGYLVKTGARDETPADMGVSHFLEHMMFKGTQRRTADDVNREFDEMGANYNAYTSHEVTFYFAHILPEYLAPSIDLLGDIMRPSLRDEEFNMEKNVIIEEIGMYDDRPHWRLQDQLLEDFFGSHTLGFRVLGTPQTITDMTASQMRAYFAERYSPDNIIVAATGKIDWNQLVEEVEKISGHWAPSATKRQYITPNFTASARTVADDRTNRHYIGLMAPGPSAQDNDRYAAKVLADYLGDTEGSRIYWSLIDPGLADEADMAFLGYDQIGSFYAYASCDPDKGEQVESILIDVLNHAIDEIDPSEIERAKNKLATLATLQGERPLGRMQAIAAQWAYQGEYLTLSDELARFATIDRDDVQRVFNQYRFSPQTILRLTPAESS</sequence>
<gene>
    <name evidence="6" type="primary">ptrA_1</name>
    <name evidence="6" type="ORF">KS4_03400</name>
</gene>
<reference evidence="6 7" key="1">
    <citation type="submission" date="2019-02" db="EMBL/GenBank/DDBJ databases">
        <title>Deep-cultivation of Planctomycetes and their phenomic and genomic characterization uncovers novel biology.</title>
        <authorList>
            <person name="Wiegand S."/>
            <person name="Jogler M."/>
            <person name="Boedeker C."/>
            <person name="Pinto D."/>
            <person name="Vollmers J."/>
            <person name="Rivas-Marin E."/>
            <person name="Kohn T."/>
            <person name="Peeters S.H."/>
            <person name="Heuer A."/>
            <person name="Rast P."/>
            <person name="Oberbeckmann S."/>
            <person name="Bunk B."/>
            <person name="Jeske O."/>
            <person name="Meyerdierks A."/>
            <person name="Storesund J.E."/>
            <person name="Kallscheuer N."/>
            <person name="Luecker S."/>
            <person name="Lage O.M."/>
            <person name="Pohl T."/>
            <person name="Merkel B.J."/>
            <person name="Hornburger P."/>
            <person name="Mueller R.-W."/>
            <person name="Bruemmer F."/>
            <person name="Labrenz M."/>
            <person name="Spormann A.M."/>
            <person name="Op den Camp H."/>
            <person name="Overmann J."/>
            <person name="Amann R."/>
            <person name="Jetten M.S.M."/>
            <person name="Mascher T."/>
            <person name="Medema M.H."/>
            <person name="Devos D.P."/>
            <person name="Kaster A.-K."/>
            <person name="Ovreas L."/>
            <person name="Rohde M."/>
            <person name="Galperin M.Y."/>
            <person name="Jogler C."/>
        </authorList>
    </citation>
    <scope>NUCLEOTIDE SEQUENCE [LARGE SCALE GENOMIC DNA]</scope>
    <source>
        <strain evidence="6 7">KS4</strain>
    </source>
</reference>
<evidence type="ECO:0000256" key="3">
    <source>
        <dbReference type="RuleBase" id="RU004447"/>
    </source>
</evidence>
<evidence type="ECO:0000259" key="4">
    <source>
        <dbReference type="Pfam" id="PF00675"/>
    </source>
</evidence>
<feature type="domain" description="Peptidase M16 C-terminal" evidence="5">
    <location>
        <begin position="168"/>
        <end position="340"/>
    </location>
</feature>
<evidence type="ECO:0000313" key="7">
    <source>
        <dbReference type="Proteomes" id="UP000317369"/>
    </source>
</evidence>
<dbReference type="SUPFAM" id="SSF63411">
    <property type="entry name" value="LuxS/MPP-like metallohydrolase"/>
    <property type="match status" value="2"/>
</dbReference>
<evidence type="ECO:0000259" key="5">
    <source>
        <dbReference type="Pfam" id="PF05193"/>
    </source>
</evidence>